<proteinExistence type="predicted"/>
<dbReference type="AlphaFoldDB" id="A0A369QHW4"/>
<name>A0A369QHW4_9BACT</name>
<evidence type="ECO:0000313" key="1">
    <source>
        <dbReference type="EMBL" id="RDC62877.1"/>
    </source>
</evidence>
<comment type="caution">
    <text evidence="1">The sequence shown here is derived from an EMBL/GenBank/DDBJ whole genome shotgun (WGS) entry which is preliminary data.</text>
</comment>
<keyword evidence="2" id="KW-1185">Reference proteome</keyword>
<accession>A0A369QHW4</accession>
<dbReference type="Proteomes" id="UP000253919">
    <property type="component" value="Unassembled WGS sequence"/>
</dbReference>
<protein>
    <submittedName>
        <fullName evidence="1">Uncharacterized protein</fullName>
    </submittedName>
</protein>
<evidence type="ECO:0000313" key="2">
    <source>
        <dbReference type="Proteomes" id="UP000253919"/>
    </source>
</evidence>
<gene>
    <name evidence="1" type="ORF">AHMF7616_01476</name>
</gene>
<dbReference type="OrthoDB" id="7874338at2"/>
<dbReference type="EMBL" id="QASA01000001">
    <property type="protein sequence ID" value="RDC62877.1"/>
    <property type="molecule type" value="Genomic_DNA"/>
</dbReference>
<dbReference type="RefSeq" id="WP_115372266.1">
    <property type="nucleotide sequence ID" value="NZ_QASA01000001.1"/>
</dbReference>
<reference evidence="1 2" key="1">
    <citation type="submission" date="2018-04" db="EMBL/GenBank/DDBJ databases">
        <title>Adhaeribacter sp. HMF7616 genome sequencing and assembly.</title>
        <authorList>
            <person name="Kang H."/>
            <person name="Kang J."/>
            <person name="Cha I."/>
            <person name="Kim H."/>
            <person name="Joh K."/>
        </authorList>
    </citation>
    <scope>NUCLEOTIDE SEQUENCE [LARGE SCALE GENOMIC DNA]</scope>
    <source>
        <strain evidence="1 2">HMF7616</strain>
    </source>
</reference>
<sequence length="94" mass="10317">MEKNQFVVDLGDLELSPEQSKSLNAAIHKAVAGELANIGTANQVALFPINDLSDIDRKTIFGKGGLINGIIIRDFKKENLKDLLQSKIRKQGEL</sequence>
<organism evidence="1 2">
    <name type="scientific">Adhaeribacter pallidiroseus</name>
    <dbReference type="NCBI Taxonomy" id="2072847"/>
    <lineage>
        <taxon>Bacteria</taxon>
        <taxon>Pseudomonadati</taxon>
        <taxon>Bacteroidota</taxon>
        <taxon>Cytophagia</taxon>
        <taxon>Cytophagales</taxon>
        <taxon>Hymenobacteraceae</taxon>
        <taxon>Adhaeribacter</taxon>
    </lineage>
</organism>